<dbReference type="HOGENOM" id="CLU_024648_0_1_2"/>
<proteinExistence type="predicted"/>
<dbReference type="PANTHER" id="PTHR42685">
    <property type="entry name" value="GERANYLGERANYL DIPHOSPHATE REDUCTASE"/>
    <property type="match status" value="1"/>
</dbReference>
<dbReference type="KEGG" id="pis:Pisl_0732"/>
<name>A1RSH8_PYRIL</name>
<dbReference type="GeneID" id="4618274"/>
<dbReference type="eggNOG" id="arCOG00570">
    <property type="taxonomic scope" value="Archaea"/>
</dbReference>
<protein>
    <recommendedName>
        <fullName evidence="3">Geranylgeranyl reductase</fullName>
    </recommendedName>
</protein>
<reference evidence="1" key="1">
    <citation type="submission" date="2006-12" db="EMBL/GenBank/DDBJ databases">
        <title>Complete sequence of Pyrobaculum islandicum DSM 4184.</title>
        <authorList>
            <person name="Copeland A."/>
            <person name="Lucas S."/>
            <person name="Lapidus A."/>
            <person name="Barry K."/>
            <person name="Detter J.C."/>
            <person name="Glavina del Rio T."/>
            <person name="Dalin E."/>
            <person name="Tice H."/>
            <person name="Pitluck S."/>
            <person name="Meincke L."/>
            <person name="Brettin T."/>
            <person name="Bruce D."/>
            <person name="Han C."/>
            <person name="Tapia R."/>
            <person name="Gilna P."/>
            <person name="Schmutz J."/>
            <person name="Larimer F."/>
            <person name="Land M."/>
            <person name="Hauser L."/>
            <person name="Kyrpides N."/>
            <person name="Mikhailova N."/>
            <person name="Cozen A.E."/>
            <person name="Fitz-Gibbon S.T."/>
            <person name="House C.H."/>
            <person name="Saltikov C."/>
            <person name="Lowe T."/>
            <person name="Richardson P."/>
        </authorList>
    </citation>
    <scope>NUCLEOTIDE SEQUENCE [LARGE SCALE GENOMIC DNA]</scope>
    <source>
        <strain evidence="1">DSM 4184</strain>
    </source>
</reference>
<evidence type="ECO:0008006" key="3">
    <source>
        <dbReference type="Google" id="ProtNLM"/>
    </source>
</evidence>
<dbReference type="AlphaFoldDB" id="A1RSH8"/>
<dbReference type="STRING" id="384616.Pisl_0732"/>
<evidence type="ECO:0000313" key="2">
    <source>
        <dbReference type="Proteomes" id="UP000002595"/>
    </source>
</evidence>
<accession>A1RSH8</accession>
<dbReference type="Gene3D" id="3.50.50.60">
    <property type="entry name" value="FAD/NAD(P)-binding domain"/>
    <property type="match status" value="1"/>
</dbReference>
<dbReference type="Proteomes" id="UP000002595">
    <property type="component" value="Chromosome"/>
</dbReference>
<gene>
    <name evidence="1" type="ordered locus">Pisl_0732</name>
</gene>
<sequence>MNIAVIGAGPAGLSFASKYGDADVFEEHKEVGLPRHCTGLVSGSAARRVGIPNSLILNQYRELTVTDLEGRRIYFKMRDSVLLVDRPGLEQWLAEGVRKLYLGKRVVNISKNYIYTSDGSKHGPYDYIVLAEGSARRFARAYGHVVRLPGLQVDVKSSIDIHGIIVVYNQKLSKAYFSWIVELDKGVFRVGLADVCCTVEKLNKLVKLINGQPIDKPFGGGVLAGPPLKRLITGRVTLVGDAAGFVKPLSGGGITLAIYSSQMAAKAIARGTPTLYEDDTLLLRLRLRTAFLAFRILYGWRFVERAIHLLNGGEYVAVDYDDHIKTLLAAALTDPRSIRVVKELLRYLASNRNIFHLF</sequence>
<dbReference type="SUPFAM" id="SSF51905">
    <property type="entry name" value="FAD/NAD(P)-binding domain"/>
    <property type="match status" value="1"/>
</dbReference>
<dbReference type="PANTHER" id="PTHR42685:SF21">
    <property type="entry name" value="DEHYDROGENASE (FLAVOPROTEIN)-LIKE PROTEIN"/>
    <property type="match status" value="1"/>
</dbReference>
<dbReference type="OrthoDB" id="46008at2157"/>
<dbReference type="InterPro" id="IPR036188">
    <property type="entry name" value="FAD/NAD-bd_sf"/>
</dbReference>
<dbReference type="InterPro" id="IPR050407">
    <property type="entry name" value="Geranylgeranyl_reductase"/>
</dbReference>
<dbReference type="EMBL" id="CP000504">
    <property type="protein sequence ID" value="ABL87910.1"/>
    <property type="molecule type" value="Genomic_DNA"/>
</dbReference>
<dbReference type="RefSeq" id="WP_011762486.1">
    <property type="nucleotide sequence ID" value="NC_008701.1"/>
</dbReference>
<organism evidence="1 2">
    <name type="scientific">Pyrobaculum islandicum (strain DSM 4184 / JCM 9189 / GEO3)</name>
    <dbReference type="NCBI Taxonomy" id="384616"/>
    <lineage>
        <taxon>Archaea</taxon>
        <taxon>Thermoproteota</taxon>
        <taxon>Thermoprotei</taxon>
        <taxon>Thermoproteales</taxon>
        <taxon>Thermoproteaceae</taxon>
        <taxon>Pyrobaculum</taxon>
    </lineage>
</organism>
<evidence type="ECO:0000313" key="1">
    <source>
        <dbReference type="EMBL" id="ABL87910.1"/>
    </source>
</evidence>
<keyword evidence="2" id="KW-1185">Reference proteome</keyword>